<dbReference type="PATRIC" id="fig|1121098.3.peg.2769"/>
<dbReference type="Pfam" id="PF18096">
    <property type="entry name" value="Thump_like"/>
    <property type="match status" value="1"/>
</dbReference>
<comment type="caution">
    <text evidence="3">The sequence shown here is derived from an EMBL/GenBank/DDBJ whole genome shotgun (WGS) entry which is preliminary data.</text>
</comment>
<evidence type="ECO:0000313" key="3">
    <source>
        <dbReference type="EMBL" id="EOA53858.1"/>
    </source>
</evidence>
<dbReference type="HOGENOM" id="CLU_038123_0_0_10"/>
<dbReference type="Gene3D" id="1.10.10.1110">
    <property type="entry name" value="Methyltransferase PG1098, N-terminal domain"/>
    <property type="match status" value="1"/>
</dbReference>
<dbReference type="InterPro" id="IPR054168">
    <property type="entry name" value="PG_1098_Fer"/>
</dbReference>
<feature type="domain" description="PG-1098 ferredoxin-like" evidence="2">
    <location>
        <begin position="278"/>
        <end position="321"/>
    </location>
</feature>
<dbReference type="eggNOG" id="COG0742">
    <property type="taxonomic scope" value="Bacteria"/>
</dbReference>
<dbReference type="STRING" id="1121098.HMPREF1534_02736"/>
<gene>
    <name evidence="3" type="ORF">HMPREF1534_02736</name>
</gene>
<dbReference type="Proteomes" id="UP000017831">
    <property type="component" value="Unassembled WGS sequence"/>
</dbReference>
<dbReference type="GeneID" id="60061364"/>
<organism evidence="3 4">
    <name type="scientific">Phocaeicola massiliensis B84634 = Timone 84634 = DSM 17679 = JCM 13223</name>
    <dbReference type="NCBI Taxonomy" id="1121098"/>
    <lineage>
        <taxon>Bacteria</taxon>
        <taxon>Pseudomonadati</taxon>
        <taxon>Bacteroidota</taxon>
        <taxon>Bacteroidia</taxon>
        <taxon>Bacteroidales</taxon>
        <taxon>Bacteroidaceae</taxon>
        <taxon>Phocaeicola</taxon>
    </lineage>
</organism>
<evidence type="ECO:0000259" key="2">
    <source>
        <dbReference type="Pfam" id="PF22013"/>
    </source>
</evidence>
<dbReference type="SUPFAM" id="SSF53335">
    <property type="entry name" value="S-adenosyl-L-methionine-dependent methyltransferases"/>
    <property type="match status" value="1"/>
</dbReference>
<accession>U6RF94</accession>
<dbReference type="AlphaFoldDB" id="U6RF94"/>
<dbReference type="Pfam" id="PF22013">
    <property type="entry name" value="PG_1098_Fer"/>
    <property type="match status" value="1"/>
</dbReference>
<dbReference type="RefSeq" id="WP_005942327.1">
    <property type="nucleotide sequence ID" value="NZ_KB890341.1"/>
</dbReference>
<dbReference type="InterPro" id="IPR029063">
    <property type="entry name" value="SAM-dependent_MTases_sf"/>
</dbReference>
<evidence type="ECO:0000259" key="1">
    <source>
        <dbReference type="Pfam" id="PF18096"/>
    </source>
</evidence>
<protein>
    <submittedName>
        <fullName evidence="3">Uncharacterized protein</fullName>
    </submittedName>
</protein>
<dbReference type="Gene3D" id="3.40.50.150">
    <property type="entry name" value="Vaccinia Virus protein VP39"/>
    <property type="match status" value="1"/>
</dbReference>
<feature type="domain" description="THUMP-like" evidence="1">
    <location>
        <begin position="322"/>
        <end position="391"/>
    </location>
</feature>
<reference evidence="3 4" key="1">
    <citation type="submission" date="2013-04" db="EMBL/GenBank/DDBJ databases">
        <title>The Genome Sequence of Bacteroides massiliensis DSM 17679.</title>
        <authorList>
            <consortium name="The Broad Institute Genomics Platform"/>
            <person name="Earl A."/>
            <person name="Ward D."/>
            <person name="Feldgarden M."/>
            <person name="Gevers D."/>
            <person name="Martens E."/>
            <person name="Fenner L."/>
            <person name="Roux V."/>
            <person name="Mallet M.N."/>
            <person name="Raoult D."/>
            <person name="Walker B."/>
            <person name="Young S."/>
            <person name="Zeng Q."/>
            <person name="Gargeya S."/>
            <person name="Fitzgerald M."/>
            <person name="Haas B."/>
            <person name="Abouelleil A."/>
            <person name="Allen A.W."/>
            <person name="Alvarado L."/>
            <person name="Arachchi H.M."/>
            <person name="Berlin A.M."/>
            <person name="Chapman S.B."/>
            <person name="Gainer-Dewar J."/>
            <person name="Goldberg J."/>
            <person name="Griggs A."/>
            <person name="Gujja S."/>
            <person name="Hansen M."/>
            <person name="Howarth C."/>
            <person name="Imamovic A."/>
            <person name="Ireland A."/>
            <person name="Larimer J."/>
            <person name="McCowan C."/>
            <person name="Murphy C."/>
            <person name="Pearson M."/>
            <person name="Poon T.W."/>
            <person name="Priest M."/>
            <person name="Roberts A."/>
            <person name="Saif S."/>
            <person name="Shea T."/>
            <person name="Sisk P."/>
            <person name="Sykes S."/>
            <person name="Wortman J."/>
            <person name="Nusbaum C."/>
            <person name="Birren B."/>
        </authorList>
    </citation>
    <scope>NUCLEOTIDE SEQUENCE [LARGE SCALE GENOMIC DNA]</scope>
    <source>
        <strain evidence="4">B84634 / Timone 84634 / DSM 17679 / JCM 13223</strain>
    </source>
</reference>
<dbReference type="OrthoDB" id="1000417at2"/>
<dbReference type="InterPro" id="IPR041497">
    <property type="entry name" value="Thump-like"/>
</dbReference>
<name>U6RF94_9BACT</name>
<sequence>MNLSAETLHFIEEHRHDDVRTLALQGKKYPGVDMALAVTQISGRQIAEQKIPSWYALSGLLYPRHLSMEQCSSELMAKYKAHLLEGESFADLTGGFGIDCAFISRRFKYADYVERQDELCALAAHNFPLLGLEHVRIHNMDGVDYLHNMSHVDCLFLDPARRDGHGGKTVAISDCEPDIGVLESLLVEKADKVMVKLSPMLDLSLALKELKTVSEVHIVSVGNECKELLLVLQKSPISSDVFIHCELSTHIGESQHYVFTQKQERLSPCPLAGQVETYLYEPNASILKAGAFRSLTQAYPVRKLHVNSHLYTSSSFVADFPGRKFKVESVTGFGKKELKAFLQDMGKANLTVRNFPSSVAELRKRLKLKEGGEDYIFATTLSDEQKVLIRGRKVNSSHSL</sequence>
<keyword evidence="4" id="KW-1185">Reference proteome</keyword>
<evidence type="ECO:0000313" key="4">
    <source>
        <dbReference type="Proteomes" id="UP000017831"/>
    </source>
</evidence>
<proteinExistence type="predicted"/>
<dbReference type="EMBL" id="AQHY01000029">
    <property type="protein sequence ID" value="EOA53858.1"/>
    <property type="molecule type" value="Genomic_DNA"/>
</dbReference>